<accession>A0ABT0PDX9</accession>
<keyword evidence="7 9" id="KW-1133">Transmembrane helix</keyword>
<proteinExistence type="inferred from homology"/>
<dbReference type="EC" id="3.4.23.36" evidence="9"/>
<sequence length="165" mass="18265">MIRSKPLFWSGLGVSLLIIVADQLSKHWFLGNFSLYEQFVVIPDFFSLTLAFNKGAAFSFLSDAGGWQKWFFIGVAAAVSIMLLGWMSRLSEQQKMQAAAFALILGGAVGNVIDRVALGHVVDFLLFHYKTSWYFPAFNLADIAITVGAGLMILDMLIHPEANKK</sequence>
<keyword evidence="8 9" id="KW-0472">Membrane</keyword>
<feature type="transmembrane region" description="Helical" evidence="9">
    <location>
        <begin position="98"/>
        <end position="118"/>
    </location>
</feature>
<comment type="caution">
    <text evidence="9">Lacks conserved residue(s) required for the propagation of feature annotation.</text>
</comment>
<evidence type="ECO:0000256" key="4">
    <source>
        <dbReference type="ARBA" id="ARBA00022692"/>
    </source>
</evidence>
<evidence type="ECO:0000256" key="1">
    <source>
        <dbReference type="ARBA" id="ARBA00006139"/>
    </source>
</evidence>
<feature type="active site" evidence="9">
    <location>
        <position position="142"/>
    </location>
</feature>
<dbReference type="PANTHER" id="PTHR33695:SF1">
    <property type="entry name" value="LIPOPROTEIN SIGNAL PEPTIDASE"/>
    <property type="match status" value="1"/>
</dbReference>
<gene>
    <name evidence="9 12" type="primary">lspA</name>
    <name evidence="12" type="ORF">M3P05_05945</name>
</gene>
<comment type="similarity">
    <text evidence="1 9 11">Belongs to the peptidase A8 family.</text>
</comment>
<protein>
    <recommendedName>
        <fullName evidence="9">Lipoprotein signal peptidase</fullName>
        <ecNumber evidence="9">3.4.23.36</ecNumber>
    </recommendedName>
    <alternativeName>
        <fullName evidence="9">Prolipoprotein signal peptidase</fullName>
    </alternativeName>
    <alternativeName>
        <fullName evidence="9">Signal peptidase II</fullName>
        <shortName evidence="9">SPase II</shortName>
    </alternativeName>
</protein>
<evidence type="ECO:0000256" key="10">
    <source>
        <dbReference type="RuleBase" id="RU000594"/>
    </source>
</evidence>
<evidence type="ECO:0000256" key="5">
    <source>
        <dbReference type="ARBA" id="ARBA00022750"/>
    </source>
</evidence>
<dbReference type="PROSITE" id="PS00855">
    <property type="entry name" value="SPASE_II"/>
    <property type="match status" value="1"/>
</dbReference>
<comment type="caution">
    <text evidence="12">The sequence shown here is derived from an EMBL/GenBank/DDBJ whole genome shotgun (WGS) entry which is preliminary data.</text>
</comment>
<dbReference type="PANTHER" id="PTHR33695">
    <property type="entry name" value="LIPOPROTEIN SIGNAL PEPTIDASE"/>
    <property type="match status" value="1"/>
</dbReference>
<dbReference type="PRINTS" id="PR00781">
    <property type="entry name" value="LIPOSIGPTASE"/>
</dbReference>
<feature type="transmembrane region" description="Helical" evidence="9">
    <location>
        <begin position="138"/>
        <end position="158"/>
    </location>
</feature>
<keyword evidence="5 9" id="KW-0064">Aspartyl protease</keyword>
<dbReference type="Pfam" id="PF01252">
    <property type="entry name" value="Peptidase_A8"/>
    <property type="match status" value="1"/>
</dbReference>
<keyword evidence="2 9" id="KW-1003">Cell membrane</keyword>
<evidence type="ECO:0000256" key="6">
    <source>
        <dbReference type="ARBA" id="ARBA00022801"/>
    </source>
</evidence>
<dbReference type="InterPro" id="IPR001872">
    <property type="entry name" value="Peptidase_A8"/>
</dbReference>
<comment type="function">
    <text evidence="9 10">This protein specifically catalyzes the removal of signal peptides from prolipoproteins.</text>
</comment>
<dbReference type="Proteomes" id="UP001203338">
    <property type="component" value="Unassembled WGS sequence"/>
</dbReference>
<organism evidence="12 13">
    <name type="scientific">Parendozoicomonas callyspongiae</name>
    <dbReference type="NCBI Taxonomy" id="2942213"/>
    <lineage>
        <taxon>Bacteria</taxon>
        <taxon>Pseudomonadati</taxon>
        <taxon>Pseudomonadota</taxon>
        <taxon>Gammaproteobacteria</taxon>
        <taxon>Oceanospirillales</taxon>
        <taxon>Endozoicomonadaceae</taxon>
        <taxon>Parendozoicomonas</taxon>
    </lineage>
</organism>
<keyword evidence="13" id="KW-1185">Reference proteome</keyword>
<dbReference type="EMBL" id="JAMFLX010000006">
    <property type="protein sequence ID" value="MCL6269481.1"/>
    <property type="molecule type" value="Genomic_DNA"/>
</dbReference>
<evidence type="ECO:0000256" key="8">
    <source>
        <dbReference type="ARBA" id="ARBA00023136"/>
    </source>
</evidence>
<dbReference type="HAMAP" id="MF_00161">
    <property type="entry name" value="LspA"/>
    <property type="match status" value="1"/>
</dbReference>
<comment type="catalytic activity">
    <reaction evidence="9 10">
        <text>Release of signal peptides from bacterial membrane prolipoproteins. Hydrolyzes -Xaa-Yaa-Zaa-|-(S,diacylglyceryl)Cys-, in which Xaa is hydrophobic (preferably Leu), and Yaa (Ala or Ser) and Zaa (Gly or Ala) have small, neutral side chains.</text>
        <dbReference type="EC" id="3.4.23.36"/>
    </reaction>
</comment>
<keyword evidence="3 9" id="KW-0645">Protease</keyword>
<evidence type="ECO:0000256" key="11">
    <source>
        <dbReference type="RuleBase" id="RU004181"/>
    </source>
</evidence>
<evidence type="ECO:0000256" key="3">
    <source>
        <dbReference type="ARBA" id="ARBA00022670"/>
    </source>
</evidence>
<evidence type="ECO:0000256" key="7">
    <source>
        <dbReference type="ARBA" id="ARBA00022989"/>
    </source>
</evidence>
<feature type="active site" evidence="9">
    <location>
        <position position="123"/>
    </location>
</feature>
<dbReference type="RefSeq" id="WP_249698509.1">
    <property type="nucleotide sequence ID" value="NZ_JAMFLX010000006.1"/>
</dbReference>
<dbReference type="GO" id="GO:0004190">
    <property type="term" value="F:aspartic-type endopeptidase activity"/>
    <property type="evidence" value="ECO:0007669"/>
    <property type="project" value="UniProtKB-EC"/>
</dbReference>
<keyword evidence="6 9" id="KW-0378">Hydrolase</keyword>
<comment type="pathway">
    <text evidence="9">Protein modification; lipoprotein biosynthesis (signal peptide cleavage).</text>
</comment>
<comment type="subcellular location">
    <subcellularLocation>
        <location evidence="9">Cell membrane</location>
        <topology evidence="9">Multi-pass membrane protein</topology>
    </subcellularLocation>
</comment>
<evidence type="ECO:0000256" key="2">
    <source>
        <dbReference type="ARBA" id="ARBA00022475"/>
    </source>
</evidence>
<evidence type="ECO:0000313" key="13">
    <source>
        <dbReference type="Proteomes" id="UP001203338"/>
    </source>
</evidence>
<name>A0ABT0PDX9_9GAMM</name>
<evidence type="ECO:0000256" key="9">
    <source>
        <dbReference type="HAMAP-Rule" id="MF_00161"/>
    </source>
</evidence>
<dbReference type="NCBIfam" id="TIGR00077">
    <property type="entry name" value="lspA"/>
    <property type="match status" value="1"/>
</dbReference>
<keyword evidence="4 9" id="KW-0812">Transmembrane</keyword>
<feature type="transmembrane region" description="Helical" evidence="9">
    <location>
        <begin position="67"/>
        <end position="86"/>
    </location>
</feature>
<reference evidence="12 13" key="1">
    <citation type="submission" date="2022-05" db="EMBL/GenBank/DDBJ databases">
        <authorList>
            <person name="Park J.-S."/>
        </authorList>
    </citation>
    <scope>NUCLEOTIDE SEQUENCE [LARGE SCALE GENOMIC DNA]</scope>
    <source>
        <strain evidence="12 13">2012CJ34-2</strain>
    </source>
</reference>
<evidence type="ECO:0000313" key="12">
    <source>
        <dbReference type="EMBL" id="MCL6269481.1"/>
    </source>
</evidence>